<keyword evidence="5" id="KW-0132">Cell division</keyword>
<evidence type="ECO:0000256" key="6">
    <source>
        <dbReference type="ARBA" id="ARBA00022701"/>
    </source>
</evidence>
<dbReference type="Proteomes" id="UP000694564">
    <property type="component" value="Chromosome 4"/>
</dbReference>
<dbReference type="GO" id="GO:0000281">
    <property type="term" value="P:mitotic cytokinesis"/>
    <property type="evidence" value="ECO:0007669"/>
    <property type="project" value="InterPro"/>
</dbReference>
<organism evidence="12 13">
    <name type="scientific">Sciurus vulgaris</name>
    <name type="common">Eurasian red squirrel</name>
    <dbReference type="NCBI Taxonomy" id="55149"/>
    <lineage>
        <taxon>Eukaryota</taxon>
        <taxon>Metazoa</taxon>
        <taxon>Chordata</taxon>
        <taxon>Craniata</taxon>
        <taxon>Vertebrata</taxon>
        <taxon>Euteleostomi</taxon>
        <taxon>Mammalia</taxon>
        <taxon>Eutheria</taxon>
        <taxon>Euarchontoglires</taxon>
        <taxon>Glires</taxon>
        <taxon>Rodentia</taxon>
        <taxon>Sciuromorpha</taxon>
        <taxon>Sciuridae</taxon>
        <taxon>Sciurinae</taxon>
        <taxon>Sciurini</taxon>
        <taxon>Sciurus</taxon>
    </lineage>
</organism>
<protein>
    <submittedName>
        <fullName evidence="12">Uncharacterized protein</fullName>
    </submittedName>
</protein>
<dbReference type="GO" id="GO:0072686">
    <property type="term" value="C:mitotic spindle"/>
    <property type="evidence" value="ECO:0007669"/>
    <property type="project" value="TreeGrafter"/>
</dbReference>
<evidence type="ECO:0000256" key="9">
    <source>
        <dbReference type="ARBA" id="ARBA00023212"/>
    </source>
</evidence>
<evidence type="ECO:0000256" key="10">
    <source>
        <dbReference type="ARBA" id="ARBA00023242"/>
    </source>
</evidence>
<dbReference type="Ensembl" id="ENSSVLT00005004489.1">
    <property type="protein sequence ID" value="ENSSVLP00005004080.1"/>
    <property type="gene ID" value="ENSSVLG00005003295.1"/>
</dbReference>
<dbReference type="GO" id="GO:0007076">
    <property type="term" value="P:mitotic chromosome condensation"/>
    <property type="evidence" value="ECO:0007669"/>
    <property type="project" value="TreeGrafter"/>
</dbReference>
<dbReference type="PANTHER" id="PTHR15874">
    <property type="entry name" value="NUCLEOLAR AND SPINDLE-ASSOCIATED PROTEIN 1"/>
    <property type="match status" value="1"/>
</dbReference>
<evidence type="ECO:0000256" key="7">
    <source>
        <dbReference type="ARBA" id="ARBA00022776"/>
    </source>
</evidence>
<sequence length="71" mass="8299">MTNPSAEELDSFKYSDLQNLAKSLGLWANLRADKLLKALKRTRILELQQKFLLCCFRAKQMIILFPQEKVK</sequence>
<evidence type="ECO:0000256" key="8">
    <source>
        <dbReference type="ARBA" id="ARBA00023125"/>
    </source>
</evidence>
<dbReference type="GO" id="GO:0040001">
    <property type="term" value="P:establishment of mitotic spindle localization"/>
    <property type="evidence" value="ECO:0007669"/>
    <property type="project" value="InterPro"/>
</dbReference>
<reference evidence="12" key="2">
    <citation type="submission" date="2025-09" db="UniProtKB">
        <authorList>
            <consortium name="Ensembl"/>
        </authorList>
    </citation>
    <scope>IDENTIFICATION</scope>
</reference>
<evidence type="ECO:0000256" key="1">
    <source>
        <dbReference type="ARBA" id="ARBA00004123"/>
    </source>
</evidence>
<keyword evidence="6" id="KW-0493">Microtubule</keyword>
<accession>A0A8D2AWW5</accession>
<evidence type="ECO:0000256" key="2">
    <source>
        <dbReference type="ARBA" id="ARBA00004186"/>
    </source>
</evidence>
<dbReference type="GeneTree" id="ENSGT00950000185079"/>
<comment type="subcellular location">
    <subcellularLocation>
        <location evidence="2">Cytoplasm</location>
        <location evidence="2">Cytoskeleton</location>
        <location evidence="2">Spindle</location>
    </subcellularLocation>
    <subcellularLocation>
        <location evidence="1">Nucleus</location>
    </subcellularLocation>
</comment>
<evidence type="ECO:0000256" key="3">
    <source>
        <dbReference type="ARBA" id="ARBA00009702"/>
    </source>
</evidence>
<comment type="similarity">
    <text evidence="3">Belongs to the NUSAP family.</text>
</comment>
<name>A0A8D2AWW5_SCIVU</name>
<evidence type="ECO:0000256" key="11">
    <source>
        <dbReference type="ARBA" id="ARBA00023306"/>
    </source>
</evidence>
<dbReference type="PANTHER" id="PTHR15874:SF1">
    <property type="entry name" value="NUCLEOLAR AND SPINDLE-ASSOCIATED PROTEIN 1"/>
    <property type="match status" value="1"/>
</dbReference>
<keyword evidence="8" id="KW-0238">DNA-binding</keyword>
<keyword evidence="13" id="KW-1185">Reference proteome</keyword>
<evidence type="ECO:0000256" key="4">
    <source>
        <dbReference type="ARBA" id="ARBA00022490"/>
    </source>
</evidence>
<evidence type="ECO:0000256" key="5">
    <source>
        <dbReference type="ARBA" id="ARBA00022618"/>
    </source>
</evidence>
<keyword evidence="7" id="KW-0498">Mitosis</keyword>
<dbReference type="GO" id="GO:0005730">
    <property type="term" value="C:nucleolus"/>
    <property type="evidence" value="ECO:0007669"/>
    <property type="project" value="TreeGrafter"/>
</dbReference>
<keyword evidence="9" id="KW-0206">Cytoskeleton</keyword>
<proteinExistence type="inferred from homology"/>
<dbReference type="AlphaFoldDB" id="A0A8D2AWW5"/>
<dbReference type="GO" id="GO:0005874">
    <property type="term" value="C:microtubule"/>
    <property type="evidence" value="ECO:0007669"/>
    <property type="project" value="UniProtKB-KW"/>
</dbReference>
<dbReference type="InterPro" id="IPR026756">
    <property type="entry name" value="NuSAP"/>
</dbReference>
<dbReference type="GO" id="GO:0008017">
    <property type="term" value="F:microtubule binding"/>
    <property type="evidence" value="ECO:0007669"/>
    <property type="project" value="TreeGrafter"/>
</dbReference>
<reference evidence="12" key="1">
    <citation type="submission" date="2025-08" db="UniProtKB">
        <authorList>
            <consortium name="Ensembl"/>
        </authorList>
    </citation>
    <scope>IDENTIFICATION</scope>
</reference>
<keyword evidence="11" id="KW-0131">Cell cycle</keyword>
<evidence type="ECO:0000313" key="12">
    <source>
        <dbReference type="Ensembl" id="ENSSVLP00005004080.1"/>
    </source>
</evidence>
<keyword evidence="4" id="KW-0963">Cytoplasm</keyword>
<dbReference type="GO" id="GO:0003677">
    <property type="term" value="F:DNA binding"/>
    <property type="evidence" value="ECO:0007669"/>
    <property type="project" value="UniProtKB-KW"/>
</dbReference>
<keyword evidence="10" id="KW-0539">Nucleus</keyword>
<evidence type="ECO:0000313" key="13">
    <source>
        <dbReference type="Proteomes" id="UP000694564"/>
    </source>
</evidence>